<feature type="transmembrane region" description="Helical" evidence="7">
    <location>
        <begin position="130"/>
        <end position="154"/>
    </location>
</feature>
<proteinExistence type="inferred from homology"/>
<gene>
    <name evidence="9" type="ORF">A994_02475</name>
</gene>
<evidence type="ECO:0000313" key="10">
    <source>
        <dbReference type="Proteomes" id="UP000007360"/>
    </source>
</evidence>
<keyword evidence="6" id="KW-0653">Protein transport</keyword>
<sequence>MVASINDMFNSVMHSISQSLLTPVMVILAIFFIYALANLGILLSEYYKRRKLKFDIKPLIAQMLAVKDQQSPDELINIIKASQLPPSHKEVLITLAETSNQSPEFRESLALKMVEDEGIIAAKRLEKTDIIAKIAPAVGLMGTLIPLGPGLTALGEGDIQTLAQHLLIAFDAAVLGMASAAIAFTISKVRRRWYEEELSNLETIVDTLLEILK</sequence>
<dbReference type="Proteomes" id="UP000007360">
    <property type="component" value="Unassembled WGS sequence"/>
</dbReference>
<comment type="similarity">
    <text evidence="6">Belongs to the exbB/tolQ family.</text>
</comment>
<organism evidence="9 10">
    <name type="scientific">Methanobacterium formicicum (strain DSM 3637 / PP1)</name>
    <dbReference type="NCBI Taxonomy" id="1204725"/>
    <lineage>
        <taxon>Archaea</taxon>
        <taxon>Methanobacteriati</taxon>
        <taxon>Methanobacteriota</taxon>
        <taxon>Methanomada group</taxon>
        <taxon>Methanobacteria</taxon>
        <taxon>Methanobacteriales</taxon>
        <taxon>Methanobacteriaceae</taxon>
        <taxon>Methanobacterium</taxon>
    </lineage>
</organism>
<feature type="transmembrane region" description="Helical" evidence="7">
    <location>
        <begin position="20"/>
        <end position="43"/>
    </location>
</feature>
<keyword evidence="4 7" id="KW-1133">Transmembrane helix</keyword>
<dbReference type="PATRIC" id="fig|1204725.3.peg.501"/>
<dbReference type="OrthoDB" id="60560at2157"/>
<evidence type="ECO:0000256" key="4">
    <source>
        <dbReference type="ARBA" id="ARBA00022989"/>
    </source>
</evidence>
<dbReference type="RefSeq" id="WP_004029695.1">
    <property type="nucleotide sequence ID" value="NZ_AMPO01000001.1"/>
</dbReference>
<evidence type="ECO:0000256" key="7">
    <source>
        <dbReference type="SAM" id="Phobius"/>
    </source>
</evidence>
<dbReference type="GO" id="GO:0005886">
    <property type="term" value="C:plasma membrane"/>
    <property type="evidence" value="ECO:0007669"/>
    <property type="project" value="UniProtKB-SubCell"/>
</dbReference>
<dbReference type="Pfam" id="PF01618">
    <property type="entry name" value="MotA_ExbB"/>
    <property type="match status" value="1"/>
</dbReference>
<dbReference type="AlphaFoldDB" id="K2R3J2"/>
<dbReference type="GO" id="GO:0017038">
    <property type="term" value="P:protein import"/>
    <property type="evidence" value="ECO:0007669"/>
    <property type="project" value="TreeGrafter"/>
</dbReference>
<keyword evidence="2" id="KW-1003">Cell membrane</keyword>
<dbReference type="InterPro" id="IPR002898">
    <property type="entry name" value="MotA_ExbB_proton_chnl"/>
</dbReference>
<evidence type="ECO:0000256" key="6">
    <source>
        <dbReference type="RuleBase" id="RU004057"/>
    </source>
</evidence>
<feature type="transmembrane region" description="Helical" evidence="7">
    <location>
        <begin position="166"/>
        <end position="186"/>
    </location>
</feature>
<comment type="caution">
    <text evidence="9">The sequence shown here is derived from an EMBL/GenBank/DDBJ whole genome shotgun (WGS) entry which is preliminary data.</text>
</comment>
<evidence type="ECO:0000256" key="3">
    <source>
        <dbReference type="ARBA" id="ARBA00022692"/>
    </source>
</evidence>
<evidence type="ECO:0000256" key="2">
    <source>
        <dbReference type="ARBA" id="ARBA00022475"/>
    </source>
</evidence>
<keyword evidence="10" id="KW-1185">Reference proteome</keyword>
<name>K2R3J2_METFP</name>
<keyword evidence="3 7" id="KW-0812">Transmembrane</keyword>
<comment type="subcellular location">
    <subcellularLocation>
        <location evidence="1">Cell membrane</location>
        <topology evidence="1">Multi-pass membrane protein</topology>
    </subcellularLocation>
    <subcellularLocation>
        <location evidence="6">Membrane</location>
        <topology evidence="6">Multi-pass membrane protein</topology>
    </subcellularLocation>
</comment>
<accession>K2R3J2</accession>
<protein>
    <submittedName>
        <fullName evidence="9">MotA/TolQ/ExbB proton channel</fullName>
    </submittedName>
</protein>
<reference evidence="9 10" key="1">
    <citation type="journal article" date="2012" name="J. Bacteriol.">
        <title>Draft genome sequence of Methanobacterium formicicum DSM 3637, an archaebacterium isolated from the methane producer amoeba Pelomyxa palustris.</title>
        <authorList>
            <person name="Gutierrez G."/>
        </authorList>
    </citation>
    <scope>NUCLEOTIDE SEQUENCE [LARGE SCALE GENOMIC DNA]</scope>
    <source>
        <strain evidence="10">DSM 3637 / PP1</strain>
    </source>
</reference>
<dbReference type="PANTHER" id="PTHR30625:SF3">
    <property type="entry name" value="TOL-PAL SYSTEM PROTEIN TOLQ"/>
    <property type="match status" value="1"/>
</dbReference>
<dbReference type="PANTHER" id="PTHR30625">
    <property type="entry name" value="PROTEIN TOLQ"/>
    <property type="match status" value="1"/>
</dbReference>
<keyword evidence="5 7" id="KW-0472">Membrane</keyword>
<evidence type="ECO:0000313" key="9">
    <source>
        <dbReference type="EMBL" id="EKF87113.1"/>
    </source>
</evidence>
<evidence type="ECO:0000259" key="8">
    <source>
        <dbReference type="Pfam" id="PF01618"/>
    </source>
</evidence>
<evidence type="ECO:0000256" key="5">
    <source>
        <dbReference type="ARBA" id="ARBA00023136"/>
    </source>
</evidence>
<keyword evidence="6" id="KW-0813">Transport</keyword>
<dbReference type="InterPro" id="IPR050790">
    <property type="entry name" value="ExbB/TolQ_transport"/>
</dbReference>
<feature type="domain" description="MotA/TolQ/ExbB proton channel" evidence="8">
    <location>
        <begin position="103"/>
        <end position="202"/>
    </location>
</feature>
<evidence type="ECO:0000256" key="1">
    <source>
        <dbReference type="ARBA" id="ARBA00004651"/>
    </source>
</evidence>
<dbReference type="EMBL" id="AMPO01000001">
    <property type="protein sequence ID" value="EKF87113.1"/>
    <property type="molecule type" value="Genomic_DNA"/>
</dbReference>